<gene>
    <name evidence="4" type="ordered locus">Sterm_1037</name>
</gene>
<keyword evidence="5" id="KW-1185">Reference proteome</keyword>
<dbReference type="GO" id="GO:0008774">
    <property type="term" value="F:acetaldehyde dehydrogenase (acetylating) activity"/>
    <property type="evidence" value="ECO:0007669"/>
    <property type="project" value="InterPro"/>
</dbReference>
<dbReference type="PIRSF" id="PIRSF036410">
    <property type="entry name" value="EutE_PduP"/>
    <property type="match status" value="1"/>
</dbReference>
<evidence type="ECO:0000313" key="4">
    <source>
        <dbReference type="EMBL" id="ACZ07905.1"/>
    </source>
</evidence>
<feature type="domain" description="Aldehyde dehydrogenase" evidence="3">
    <location>
        <begin position="40"/>
        <end position="422"/>
    </location>
</feature>
<dbReference type="SUPFAM" id="SSF53720">
    <property type="entry name" value="ALDH-like"/>
    <property type="match status" value="1"/>
</dbReference>
<keyword evidence="2" id="KW-0520">NAD</keyword>
<organism evidence="4 5">
    <name type="scientific">Sebaldella termitidis (strain ATCC 33386 / NCTC 11300)</name>
    <dbReference type="NCBI Taxonomy" id="526218"/>
    <lineage>
        <taxon>Bacteria</taxon>
        <taxon>Fusobacteriati</taxon>
        <taxon>Fusobacteriota</taxon>
        <taxon>Fusobacteriia</taxon>
        <taxon>Fusobacteriales</taxon>
        <taxon>Leptotrichiaceae</taxon>
        <taxon>Sebaldella</taxon>
    </lineage>
</organism>
<reference evidence="4 5" key="2">
    <citation type="journal article" date="2010" name="Stand. Genomic Sci.">
        <title>Complete genome sequence of Sebaldella termitidis type strain (NCTC 11300).</title>
        <authorList>
            <person name="Harmon-Smith M."/>
            <person name="Celia L."/>
            <person name="Chertkov O."/>
            <person name="Lapidus A."/>
            <person name="Copeland A."/>
            <person name="Glavina Del Rio T."/>
            <person name="Nolan M."/>
            <person name="Lucas S."/>
            <person name="Tice H."/>
            <person name="Cheng J.F."/>
            <person name="Han C."/>
            <person name="Detter J.C."/>
            <person name="Bruce D."/>
            <person name="Goodwin L."/>
            <person name="Pitluck S."/>
            <person name="Pati A."/>
            <person name="Liolios K."/>
            <person name="Ivanova N."/>
            <person name="Mavromatis K."/>
            <person name="Mikhailova N."/>
            <person name="Chen A."/>
            <person name="Palaniappan K."/>
            <person name="Land M."/>
            <person name="Hauser L."/>
            <person name="Chang Y.J."/>
            <person name="Jeffries C.D."/>
            <person name="Brettin T."/>
            <person name="Goker M."/>
            <person name="Beck B."/>
            <person name="Bristow J."/>
            <person name="Eisen J.A."/>
            <person name="Markowitz V."/>
            <person name="Hugenholtz P."/>
            <person name="Kyrpides N.C."/>
            <person name="Klenk H.P."/>
            <person name="Chen F."/>
        </authorList>
    </citation>
    <scope>NUCLEOTIDE SEQUENCE [LARGE SCALE GENOMIC DNA]</scope>
    <source>
        <strain evidence="5">ATCC 33386 / NCTC 11300</strain>
    </source>
</reference>
<accession>D1AFM0</accession>
<dbReference type="PANTHER" id="PTHR11699">
    <property type="entry name" value="ALDEHYDE DEHYDROGENASE-RELATED"/>
    <property type="match status" value="1"/>
</dbReference>
<protein>
    <submittedName>
        <fullName evidence="4">Aldehyde Dehydrogenase</fullName>
    </submittedName>
</protein>
<dbReference type="InterPro" id="IPR015590">
    <property type="entry name" value="Aldehyde_DH_dom"/>
</dbReference>
<dbReference type="STRING" id="526218.Sterm_1037"/>
<dbReference type="InterPro" id="IPR016161">
    <property type="entry name" value="Ald_DH/histidinol_DH"/>
</dbReference>
<dbReference type="HOGENOM" id="CLU_028794_1_0_0"/>
<dbReference type="KEGG" id="str:Sterm_1037"/>
<dbReference type="EMBL" id="CP001739">
    <property type="protein sequence ID" value="ACZ07905.1"/>
    <property type="molecule type" value="Genomic_DNA"/>
</dbReference>
<dbReference type="eggNOG" id="COG1012">
    <property type="taxonomic scope" value="Bacteria"/>
</dbReference>
<keyword evidence="1" id="KW-0560">Oxidoreductase</keyword>
<proteinExistence type="predicted"/>
<dbReference type="CDD" id="cd07121">
    <property type="entry name" value="ALDH_EutE"/>
    <property type="match status" value="1"/>
</dbReference>
<dbReference type="Proteomes" id="UP000000845">
    <property type="component" value="Chromosome"/>
</dbReference>
<dbReference type="NCBIfam" id="NF011927">
    <property type="entry name" value="PRK15398.1"/>
    <property type="match status" value="1"/>
</dbReference>
<name>D1AFM0_SEBTE</name>
<sequence length="468" mass="51032">MLDGLQLEDIIKKVINDVKNEKDINITNKENSCGHGIFTNIETAVDKAYEAQQTYNSRSLEERRNIISNIRKELLKYTEEMAEKTVAETKMGRIKDKILKNKLAIEKTPGVEDLGTEVFTGDDGLTLVELSAFGVLGSVTPVTNPTETIINNTIGALAGGNSIVFCPHPSAKNICLWLIKKLNGIITEAGGPENLVTSASEAKKENVDILFSHEKINMLVITGGTEIVKLALKSGKKVIGAGAGNPPVIVDETADIEKAAKDIVNGAGFDNNLPCIAEKEVLVLESVADYLIFNMEKAGAFHITDKEDIKKLEDTVYKNGMVNKEFIGKDAGFILEKSGIKCSFDPALITLETDINHVFVQKELMMPVLAVVRQKNFEEALKNAILTEHGLKHTAVMHSQNVTRLSIAAREMQTTIFVKNAPSYAALGFQGEGYTTFTIAGPTGEGLTSARNFTRKRRCVLGGSFSIR</sequence>
<reference evidence="5" key="1">
    <citation type="submission" date="2009-09" db="EMBL/GenBank/DDBJ databases">
        <title>The complete chromosome of Sebaldella termitidis ATCC 33386.</title>
        <authorList>
            <consortium name="US DOE Joint Genome Institute (JGI-PGF)"/>
            <person name="Lucas S."/>
            <person name="Copeland A."/>
            <person name="Lapidus A."/>
            <person name="Glavina del Rio T."/>
            <person name="Dalin E."/>
            <person name="Tice H."/>
            <person name="Bruce D."/>
            <person name="Goodwin L."/>
            <person name="Pitluck S."/>
            <person name="Kyrpides N."/>
            <person name="Mavromatis K."/>
            <person name="Ivanova N."/>
            <person name="Mikhailova N."/>
            <person name="Sims D."/>
            <person name="Meincke L."/>
            <person name="Brettin T."/>
            <person name="Detter J.C."/>
            <person name="Han C."/>
            <person name="Larimer F."/>
            <person name="Land M."/>
            <person name="Hauser L."/>
            <person name="Markowitz V."/>
            <person name="Cheng J.F."/>
            <person name="Hugenholtz P."/>
            <person name="Woyke T."/>
            <person name="Wu D."/>
            <person name="Eisen J.A."/>
        </authorList>
    </citation>
    <scope>NUCLEOTIDE SEQUENCE [LARGE SCALE GENOMIC DNA]</scope>
    <source>
        <strain evidence="5">ATCC 33386 / NCTC 11300</strain>
    </source>
</reference>
<dbReference type="InterPro" id="IPR012408">
    <property type="entry name" value="Acetald_propionald_DH-rel"/>
</dbReference>
<dbReference type="AlphaFoldDB" id="D1AFM0"/>
<dbReference type="Gene3D" id="3.40.309.10">
    <property type="entry name" value="Aldehyde Dehydrogenase, Chain A, domain 2"/>
    <property type="match status" value="1"/>
</dbReference>
<dbReference type="InterPro" id="IPR016163">
    <property type="entry name" value="Ald_DH_C"/>
</dbReference>
<evidence type="ECO:0000259" key="3">
    <source>
        <dbReference type="Pfam" id="PF00171"/>
    </source>
</evidence>
<dbReference type="Gene3D" id="3.40.605.10">
    <property type="entry name" value="Aldehyde Dehydrogenase, Chain A, domain 1"/>
    <property type="match status" value="1"/>
</dbReference>
<evidence type="ECO:0000256" key="1">
    <source>
        <dbReference type="ARBA" id="ARBA00023002"/>
    </source>
</evidence>
<evidence type="ECO:0000256" key="2">
    <source>
        <dbReference type="ARBA" id="ARBA00023027"/>
    </source>
</evidence>
<dbReference type="Pfam" id="PF00171">
    <property type="entry name" value="Aldedh"/>
    <property type="match status" value="1"/>
</dbReference>
<dbReference type="RefSeq" id="WP_012860501.1">
    <property type="nucleotide sequence ID" value="NC_013517.1"/>
</dbReference>
<dbReference type="InterPro" id="IPR016162">
    <property type="entry name" value="Ald_DH_N"/>
</dbReference>
<evidence type="ECO:0000313" key="5">
    <source>
        <dbReference type="Proteomes" id="UP000000845"/>
    </source>
</evidence>